<comment type="caution">
    <text evidence="10">The sequence shown here is derived from an EMBL/GenBank/DDBJ whole genome shotgun (WGS) entry which is preliminary data.</text>
</comment>
<dbReference type="SUPFAM" id="SSF57667">
    <property type="entry name" value="beta-beta-alpha zinc fingers"/>
    <property type="match status" value="1"/>
</dbReference>
<reference evidence="10" key="2">
    <citation type="submission" date="2021-08" db="EMBL/GenBank/DDBJ databases">
        <authorList>
            <person name="Gostincar C."/>
            <person name="Sun X."/>
            <person name="Song Z."/>
            <person name="Gunde-Cimerman N."/>
        </authorList>
    </citation>
    <scope>NUCLEOTIDE SEQUENCE</scope>
    <source>
        <strain evidence="10">EXF-9298</strain>
    </source>
</reference>
<sequence>MAVIQHAAAGEKSVCLARAEALFAARRASICSGGGDVDEEAGGAGMNPSIEWLVLRVKCMYSSMATRFRSDSPQVEPFPPLEVPHTPTTAAKSAFAISKESQPLLKPHAPEYTVVSPKSPARYSPRPLTGAAAQADARRLQAQQQTHNTSQTSANPAATALHALMSGPAVSKATDLSSPSQPPTSQMRKPSTHLTVPVTTTAEASQPSPVSLRSFGDSDAISPNGAMTATAHEHTRDPQMVAEPAEMSSMDYPEPARGYNPPTNAHPSHKSFTYPGPASVTAEAASEDFTRHHNLKSHLLTHSQEKPYVCQTCQSRFRRLHDLKRHSKLHTGERPHICDKCGRRFARGDALARHNKGPGGCAGRRSSFGGDDDSRIGDEGMDGMEYNDQGDNGHDLDDEDEDRHRESEPSRKRAHIEDSHDSNRSIYRQHSSTYPPPLASRTHRGNMGPPNHHILPSSSSVTSPGELSNVNSTSSVGMNPYGPPPTVVLGEGGISHSPKPLSPNQQDQHRLSIVEATNALRHRSPSLTQIQQAHNARGGQATPPAPHQIAQHNQLPSLAGLASGHTMRLPIQSATHNSMHNNMQSGPMHGSNPGSLSSHGHSSGGSTREIIGDNINDVWNYVRNLEQRFSRMQDEYELRISRLQEDLIAIKGHLSYQQPR</sequence>
<evidence type="ECO:0000256" key="5">
    <source>
        <dbReference type="ARBA" id="ARBA00022833"/>
    </source>
</evidence>
<dbReference type="GO" id="GO:0005634">
    <property type="term" value="C:nucleus"/>
    <property type="evidence" value="ECO:0007669"/>
    <property type="project" value="UniProtKB-SubCell"/>
</dbReference>
<dbReference type="EMBL" id="JAHFXS010000584">
    <property type="protein sequence ID" value="KAG9983579.1"/>
    <property type="molecule type" value="Genomic_DNA"/>
</dbReference>
<keyword evidence="5" id="KW-0862">Zinc</keyword>
<feature type="region of interest" description="Disordered" evidence="8">
    <location>
        <begin position="577"/>
        <end position="609"/>
    </location>
</feature>
<feature type="compositionally biased region" description="Low complexity" evidence="8">
    <location>
        <begin position="589"/>
        <end position="606"/>
    </location>
</feature>
<feature type="compositionally biased region" description="Polar residues" evidence="8">
    <location>
        <begin position="424"/>
        <end position="433"/>
    </location>
</feature>
<comment type="subcellular location">
    <subcellularLocation>
        <location evidence="1">Nucleus</location>
    </subcellularLocation>
</comment>
<dbReference type="PANTHER" id="PTHR16515">
    <property type="entry name" value="PR DOMAIN ZINC FINGER PROTEIN"/>
    <property type="match status" value="1"/>
</dbReference>
<reference evidence="10" key="1">
    <citation type="journal article" date="2021" name="J Fungi (Basel)">
        <title>Virulence traits and population genomics of the black yeast Aureobasidium melanogenum.</title>
        <authorList>
            <person name="Cernosa A."/>
            <person name="Sun X."/>
            <person name="Gostincar C."/>
            <person name="Fang C."/>
            <person name="Gunde-Cimerman N."/>
            <person name="Song Z."/>
        </authorList>
    </citation>
    <scope>NUCLEOTIDE SEQUENCE</scope>
    <source>
        <strain evidence="10">EXF-9298</strain>
    </source>
</reference>
<evidence type="ECO:0000256" key="3">
    <source>
        <dbReference type="ARBA" id="ARBA00022737"/>
    </source>
</evidence>
<keyword evidence="6" id="KW-0539">Nucleus</keyword>
<feature type="region of interest" description="Disordered" evidence="8">
    <location>
        <begin position="169"/>
        <end position="235"/>
    </location>
</feature>
<dbReference type="FunFam" id="3.30.160.60:FF:000624">
    <property type="entry name" value="zinc finger protein 697"/>
    <property type="match status" value="1"/>
</dbReference>
<evidence type="ECO:0000256" key="8">
    <source>
        <dbReference type="SAM" id="MobiDB-lite"/>
    </source>
</evidence>
<evidence type="ECO:0000259" key="9">
    <source>
        <dbReference type="PROSITE" id="PS50157"/>
    </source>
</evidence>
<organism evidence="10 11">
    <name type="scientific">Aureobasidium melanogenum</name>
    <name type="common">Aureobasidium pullulans var. melanogenum</name>
    <dbReference type="NCBI Taxonomy" id="46634"/>
    <lineage>
        <taxon>Eukaryota</taxon>
        <taxon>Fungi</taxon>
        <taxon>Dikarya</taxon>
        <taxon>Ascomycota</taxon>
        <taxon>Pezizomycotina</taxon>
        <taxon>Dothideomycetes</taxon>
        <taxon>Dothideomycetidae</taxon>
        <taxon>Dothideales</taxon>
        <taxon>Saccotheciaceae</taxon>
        <taxon>Aureobasidium</taxon>
    </lineage>
</organism>
<feature type="domain" description="C2H2-type" evidence="9">
    <location>
        <begin position="308"/>
        <end position="335"/>
    </location>
</feature>
<evidence type="ECO:0000256" key="4">
    <source>
        <dbReference type="ARBA" id="ARBA00022771"/>
    </source>
</evidence>
<proteinExistence type="predicted"/>
<dbReference type="InterPro" id="IPR050331">
    <property type="entry name" value="Zinc_finger"/>
</dbReference>
<dbReference type="GO" id="GO:0010468">
    <property type="term" value="P:regulation of gene expression"/>
    <property type="evidence" value="ECO:0007669"/>
    <property type="project" value="TreeGrafter"/>
</dbReference>
<dbReference type="SMART" id="SM00355">
    <property type="entry name" value="ZnF_C2H2"/>
    <property type="match status" value="2"/>
</dbReference>
<name>A0A9P8JWB8_AURME</name>
<dbReference type="GO" id="GO:0008270">
    <property type="term" value="F:zinc ion binding"/>
    <property type="evidence" value="ECO:0007669"/>
    <property type="project" value="UniProtKB-KW"/>
</dbReference>
<evidence type="ECO:0000313" key="10">
    <source>
        <dbReference type="EMBL" id="KAG9983579.1"/>
    </source>
</evidence>
<accession>A0A9P8JWB8</accession>
<dbReference type="InterPro" id="IPR013087">
    <property type="entry name" value="Znf_C2H2_type"/>
</dbReference>
<dbReference type="PROSITE" id="PS50157">
    <property type="entry name" value="ZINC_FINGER_C2H2_2"/>
    <property type="match status" value="2"/>
</dbReference>
<evidence type="ECO:0000256" key="2">
    <source>
        <dbReference type="ARBA" id="ARBA00022723"/>
    </source>
</evidence>
<evidence type="ECO:0000256" key="6">
    <source>
        <dbReference type="ARBA" id="ARBA00023242"/>
    </source>
</evidence>
<feature type="compositionally biased region" description="Polar residues" evidence="8">
    <location>
        <begin position="174"/>
        <end position="211"/>
    </location>
</feature>
<feature type="non-terminal residue" evidence="10">
    <location>
        <position position="1"/>
    </location>
</feature>
<keyword evidence="11" id="KW-1185">Reference proteome</keyword>
<dbReference type="PANTHER" id="PTHR16515:SF49">
    <property type="entry name" value="GASTRULA ZINC FINGER PROTEIN XLCGF49.1-LIKE-RELATED"/>
    <property type="match status" value="1"/>
</dbReference>
<evidence type="ECO:0000256" key="1">
    <source>
        <dbReference type="ARBA" id="ARBA00004123"/>
    </source>
</evidence>
<evidence type="ECO:0000256" key="7">
    <source>
        <dbReference type="PROSITE-ProRule" id="PRU00042"/>
    </source>
</evidence>
<feature type="region of interest" description="Disordered" evidence="8">
    <location>
        <begin position="111"/>
        <end position="154"/>
    </location>
</feature>
<gene>
    <name evidence="10" type="ORF">KCU98_g5991</name>
</gene>
<dbReference type="FunFam" id="3.30.160.60:FF:001666">
    <property type="entry name" value="MDS1 and EVI1 complex locus"/>
    <property type="match status" value="1"/>
</dbReference>
<keyword evidence="2" id="KW-0479">Metal-binding</keyword>
<feature type="compositionally biased region" description="Low complexity" evidence="8">
    <location>
        <begin position="131"/>
        <end position="145"/>
    </location>
</feature>
<feature type="compositionally biased region" description="Polar residues" evidence="8">
    <location>
        <begin position="456"/>
        <end position="477"/>
    </location>
</feature>
<protein>
    <recommendedName>
        <fullName evidence="9">C2H2-type domain-containing protein</fullName>
    </recommendedName>
</protein>
<dbReference type="AlphaFoldDB" id="A0A9P8JWB8"/>
<dbReference type="PROSITE" id="PS00028">
    <property type="entry name" value="ZINC_FINGER_C2H2_1"/>
    <property type="match status" value="1"/>
</dbReference>
<feature type="domain" description="C2H2-type" evidence="9">
    <location>
        <begin position="336"/>
        <end position="366"/>
    </location>
</feature>
<keyword evidence="3" id="KW-0677">Repeat</keyword>
<dbReference type="InterPro" id="IPR036236">
    <property type="entry name" value="Znf_C2H2_sf"/>
</dbReference>
<dbReference type="Gene3D" id="3.30.160.60">
    <property type="entry name" value="Classic Zinc Finger"/>
    <property type="match status" value="2"/>
</dbReference>
<feature type="compositionally biased region" description="Basic and acidic residues" evidence="8">
    <location>
        <begin position="402"/>
        <end position="423"/>
    </location>
</feature>
<evidence type="ECO:0000313" key="11">
    <source>
        <dbReference type="Proteomes" id="UP000729357"/>
    </source>
</evidence>
<feature type="region of interest" description="Disordered" evidence="8">
    <location>
        <begin position="351"/>
        <end position="508"/>
    </location>
</feature>
<keyword evidence="4 7" id="KW-0863">Zinc-finger</keyword>
<dbReference type="Proteomes" id="UP000729357">
    <property type="component" value="Unassembled WGS sequence"/>
</dbReference>